<dbReference type="EMBL" id="SGWW01000006">
    <property type="protein sequence ID" value="RZS53452.1"/>
    <property type="molecule type" value="Genomic_DNA"/>
</dbReference>
<protein>
    <submittedName>
        <fullName evidence="1">Uncharacterized protein</fullName>
    </submittedName>
</protein>
<name>A0A4Q7LH65_9MICO</name>
<dbReference type="AlphaFoldDB" id="A0A4Q7LH65"/>
<proteinExistence type="predicted"/>
<reference evidence="1 2" key="1">
    <citation type="journal article" date="2015" name="Stand. Genomic Sci.">
        <title>Genomic Encyclopedia of Bacterial and Archaeal Type Strains, Phase III: the genomes of soil and plant-associated and newly described type strains.</title>
        <authorList>
            <person name="Whitman W.B."/>
            <person name="Woyke T."/>
            <person name="Klenk H.P."/>
            <person name="Zhou Y."/>
            <person name="Lilburn T.G."/>
            <person name="Beck B.J."/>
            <person name="De Vos P."/>
            <person name="Vandamme P."/>
            <person name="Eisen J.A."/>
            <person name="Garrity G."/>
            <person name="Hugenholtz P."/>
            <person name="Kyrpides N.C."/>
        </authorList>
    </citation>
    <scope>NUCLEOTIDE SEQUENCE [LARGE SCALE GENOMIC DNA]</scope>
    <source>
        <strain evidence="1 2">CV2</strain>
    </source>
</reference>
<keyword evidence="2" id="KW-1185">Reference proteome</keyword>
<gene>
    <name evidence="1" type="ORF">EV141_2399</name>
</gene>
<evidence type="ECO:0000313" key="2">
    <source>
        <dbReference type="Proteomes" id="UP000293519"/>
    </source>
</evidence>
<comment type="caution">
    <text evidence="1">The sequence shown here is derived from an EMBL/GenBank/DDBJ whole genome shotgun (WGS) entry which is preliminary data.</text>
</comment>
<organism evidence="1 2">
    <name type="scientific">Microcella putealis</name>
    <dbReference type="NCBI Taxonomy" id="337005"/>
    <lineage>
        <taxon>Bacteria</taxon>
        <taxon>Bacillati</taxon>
        <taxon>Actinomycetota</taxon>
        <taxon>Actinomycetes</taxon>
        <taxon>Micrococcales</taxon>
        <taxon>Microbacteriaceae</taxon>
        <taxon>Microcella</taxon>
    </lineage>
</organism>
<dbReference type="Proteomes" id="UP000293519">
    <property type="component" value="Unassembled WGS sequence"/>
</dbReference>
<accession>A0A4Q7LH65</accession>
<sequence>MRGQRDIQTVDARAIFRIVSGVSAALPCQARAHTSTVV</sequence>
<evidence type="ECO:0000313" key="1">
    <source>
        <dbReference type="EMBL" id="RZS53452.1"/>
    </source>
</evidence>